<dbReference type="OrthoDB" id="2224332at2"/>
<evidence type="ECO:0000313" key="1">
    <source>
        <dbReference type="EMBL" id="SDZ50500.1"/>
    </source>
</evidence>
<dbReference type="Pfam" id="PF06013">
    <property type="entry name" value="WXG100"/>
    <property type="match status" value="1"/>
</dbReference>
<dbReference type="EMBL" id="FNPI01000015">
    <property type="protein sequence ID" value="SDZ50500.1"/>
    <property type="molecule type" value="Genomic_DNA"/>
</dbReference>
<keyword evidence="2" id="KW-1185">Reference proteome</keyword>
<dbReference type="AlphaFoldDB" id="A0A1H3TK61"/>
<organism evidence="1 2">
    <name type="scientific">Evansella caseinilytica</name>
    <dbReference type="NCBI Taxonomy" id="1503961"/>
    <lineage>
        <taxon>Bacteria</taxon>
        <taxon>Bacillati</taxon>
        <taxon>Bacillota</taxon>
        <taxon>Bacilli</taxon>
        <taxon>Bacillales</taxon>
        <taxon>Bacillaceae</taxon>
        <taxon>Evansella</taxon>
    </lineage>
</organism>
<proteinExistence type="predicted"/>
<evidence type="ECO:0000313" key="2">
    <source>
        <dbReference type="Proteomes" id="UP000198935"/>
    </source>
</evidence>
<dbReference type="InterPro" id="IPR010310">
    <property type="entry name" value="T7SS_ESAT-6-like"/>
</dbReference>
<gene>
    <name evidence="1" type="ORF">SAMN05421736_11521</name>
</gene>
<dbReference type="STRING" id="1503961.SAMN05421736_11521"/>
<accession>A0A1H3TK61</accession>
<dbReference type="Proteomes" id="UP000198935">
    <property type="component" value="Unassembled WGS sequence"/>
</dbReference>
<sequence length="99" mass="11350">MSDVNINIYKLDAAKQAAQALENSITTSHRECKKLLSYVESSKWSGKARDAFLCYLEIIYQYHGDLKEAAALQTKALKNLDKYMDDFNRDSAVREVRNL</sequence>
<reference evidence="2" key="1">
    <citation type="submission" date="2016-10" db="EMBL/GenBank/DDBJ databases">
        <authorList>
            <person name="Varghese N."/>
            <person name="Submissions S."/>
        </authorList>
    </citation>
    <scope>NUCLEOTIDE SEQUENCE [LARGE SCALE GENOMIC DNA]</scope>
    <source>
        <strain evidence="2">SP</strain>
    </source>
</reference>
<name>A0A1H3TK61_9BACI</name>
<protein>
    <submittedName>
        <fullName evidence="1">Proteins of 100 residues with WXG</fullName>
    </submittedName>
</protein>